<dbReference type="PANTHER" id="PTHR12176">
    <property type="entry name" value="SAM-DEPENDENT METHYLTRANSFERASE SUPERFAMILY PROTEIN"/>
    <property type="match status" value="1"/>
</dbReference>
<dbReference type="InterPro" id="IPR013216">
    <property type="entry name" value="Methyltransf_11"/>
</dbReference>
<gene>
    <name evidence="5" type="ORF">PGLA2088_LOCUS51297</name>
</gene>
<reference evidence="5" key="1">
    <citation type="submission" date="2021-02" db="EMBL/GenBank/DDBJ databases">
        <authorList>
            <person name="Dougan E. K."/>
            <person name="Rhodes N."/>
            <person name="Thang M."/>
            <person name="Chan C."/>
        </authorList>
    </citation>
    <scope>NUCLEOTIDE SEQUENCE</scope>
</reference>
<comment type="caution">
    <text evidence="5">The sequence shown here is derived from an EMBL/GenBank/DDBJ whole genome shotgun (WGS) entry which is preliminary data.</text>
</comment>
<proteinExistence type="inferred from homology"/>
<dbReference type="CDD" id="cd02440">
    <property type="entry name" value="AdoMet_MTases"/>
    <property type="match status" value="1"/>
</dbReference>
<evidence type="ECO:0000313" key="5">
    <source>
        <dbReference type="EMBL" id="CAE8743215.1"/>
    </source>
</evidence>
<dbReference type="Proteomes" id="UP000626109">
    <property type="component" value="Unassembled WGS sequence"/>
</dbReference>
<dbReference type="GO" id="GO:0032259">
    <property type="term" value="P:methylation"/>
    <property type="evidence" value="ECO:0007669"/>
    <property type="project" value="UniProtKB-KW"/>
</dbReference>
<evidence type="ECO:0000256" key="1">
    <source>
        <dbReference type="ARBA" id="ARBA00008361"/>
    </source>
</evidence>
<keyword evidence="3" id="KW-0808">Transferase</keyword>
<dbReference type="GO" id="GO:0008757">
    <property type="term" value="F:S-adenosylmethionine-dependent methyltransferase activity"/>
    <property type="evidence" value="ECO:0007669"/>
    <property type="project" value="InterPro"/>
</dbReference>
<evidence type="ECO:0000259" key="4">
    <source>
        <dbReference type="Pfam" id="PF08241"/>
    </source>
</evidence>
<organism evidence="5 6">
    <name type="scientific">Polarella glacialis</name>
    <name type="common">Dinoflagellate</name>
    <dbReference type="NCBI Taxonomy" id="89957"/>
    <lineage>
        <taxon>Eukaryota</taxon>
        <taxon>Sar</taxon>
        <taxon>Alveolata</taxon>
        <taxon>Dinophyceae</taxon>
        <taxon>Suessiales</taxon>
        <taxon>Suessiaceae</taxon>
        <taxon>Polarella</taxon>
    </lineage>
</organism>
<dbReference type="Gene3D" id="3.40.50.150">
    <property type="entry name" value="Vaccinia Virus protein VP39"/>
    <property type="match status" value="1"/>
</dbReference>
<dbReference type="AlphaFoldDB" id="A0A813M477"/>
<dbReference type="InterPro" id="IPR051419">
    <property type="entry name" value="Lys/N-term_MeTrsfase_sf"/>
</dbReference>
<name>A0A813M477_POLGL</name>
<dbReference type="InterPro" id="IPR029063">
    <property type="entry name" value="SAM-dependent_MTases_sf"/>
</dbReference>
<evidence type="ECO:0000313" key="6">
    <source>
        <dbReference type="Proteomes" id="UP000626109"/>
    </source>
</evidence>
<dbReference type="SUPFAM" id="SSF53335">
    <property type="entry name" value="S-adenosyl-L-methionine-dependent methyltransferases"/>
    <property type="match status" value="1"/>
</dbReference>
<protein>
    <recommendedName>
        <fullName evidence="4">Methyltransferase type 11 domain-containing protein</fullName>
    </recommendedName>
</protein>
<feature type="domain" description="Methyltransferase type 11" evidence="4">
    <location>
        <begin position="76"/>
        <end position="178"/>
    </location>
</feature>
<comment type="similarity">
    <text evidence="1">Belongs to the methyltransferase superfamily.</text>
</comment>
<evidence type="ECO:0000256" key="3">
    <source>
        <dbReference type="ARBA" id="ARBA00022679"/>
    </source>
</evidence>
<accession>A0A813M477</accession>
<evidence type="ECO:0000256" key="2">
    <source>
        <dbReference type="ARBA" id="ARBA00022603"/>
    </source>
</evidence>
<keyword evidence="2" id="KW-0489">Methyltransferase</keyword>
<dbReference type="Pfam" id="PF08241">
    <property type="entry name" value="Methyltransf_11"/>
    <property type="match status" value="1"/>
</dbReference>
<dbReference type="EMBL" id="CAJNNW010037609">
    <property type="protein sequence ID" value="CAE8743215.1"/>
    <property type="molecule type" value="Genomic_DNA"/>
</dbReference>
<dbReference type="PANTHER" id="PTHR12176:SF79">
    <property type="entry name" value="METHYLTRANSFERASE TYPE 11 DOMAIN-CONTAINING PROTEIN"/>
    <property type="match status" value="1"/>
</dbReference>
<sequence>MASASPGFIPAYSDKAYWERRYISAAAAVHEPSGPPTEGHEGVAEWYLSWDVLRSTLCDDGGPLGSSVLRPPGRVLELGCGDASLAPGLSEMGFAVLAVDFSPKAASAAFAAARCSRSSQSHRVAEFAVMDVRTLPLADESFEAVVDKGCFDSLKAHHCAAMLTEVCRVLRPGGRFFCVSNNETLVRSHARRLTGWTKAAGTPFCIPGIDDEIFLHCYLRTSTAAPVAREAPAVRASIPDWLDVRVPWAQSARDVELFFGQSDDPSDANPDFRARFFVGPSNLSGGFSSRRSLVWQPDSGGALEVPPDAGLEVACLDSSPPELSTIRSPSNPRE</sequence>